<sequence>MLSSRPLQLNTDGAYFPTKTPGRGLKNRAENAHAGMGATMTVQGKGKNAGMPPRTPFQPSSAQPKQLFKDQKIVLTTGRPLIDKTPLPNRVGTVLFNTPLPGNAKLSKLRNEGGHTDEEGSGTPGSAQRPSSMRKHIKHPRISGKALETPANNGNHWDVSDGDIVLPDTQPLLQETIAEDDDNSDELEYGPPNTLDLPYQPPFNFALPDYKEVGKSLFKLAHSIPYDDISPPLEPEIPYSQLEEQKWDMISLPDIESDDPFHVARIQTSSSKKLENAKPVVASQYSRLRHVNTITAANVKQRPQSSLARVGSTITSRPASRSAVSTTSVKKMASIPASTEAKATDLKSRMASGKSASRPVVTGALSTKALSNTKSKAASTSTGVRSTTAVKQKPGISTTGKPTITSGLRRPHTSMAANPTLTRTKMNTTTHRTGLNTQNPEAALDMALVKVIGNDFGDELDFKFDV</sequence>
<protein>
    <submittedName>
        <fullName evidence="2">Uncharacterized protein</fullName>
    </submittedName>
</protein>
<feature type="compositionally biased region" description="Basic and acidic residues" evidence="1">
    <location>
        <begin position="109"/>
        <end position="118"/>
    </location>
</feature>
<accession>A0A067SCU9</accession>
<gene>
    <name evidence="2" type="ORF">GALMADRAFT_146820</name>
</gene>
<dbReference type="STRING" id="685588.A0A067SCU9"/>
<evidence type="ECO:0000313" key="3">
    <source>
        <dbReference type="Proteomes" id="UP000027222"/>
    </source>
</evidence>
<evidence type="ECO:0000256" key="1">
    <source>
        <dbReference type="SAM" id="MobiDB-lite"/>
    </source>
</evidence>
<feature type="region of interest" description="Disordered" evidence="1">
    <location>
        <begin position="1"/>
        <end position="27"/>
    </location>
</feature>
<dbReference type="Proteomes" id="UP000027222">
    <property type="component" value="Unassembled WGS sequence"/>
</dbReference>
<feature type="region of interest" description="Disordered" evidence="1">
    <location>
        <begin position="102"/>
        <end position="160"/>
    </location>
</feature>
<keyword evidence="3" id="KW-1185">Reference proteome</keyword>
<feature type="compositionally biased region" description="Polar residues" evidence="1">
    <location>
        <begin position="307"/>
        <end position="329"/>
    </location>
</feature>
<dbReference type="OrthoDB" id="3266915at2759"/>
<dbReference type="EMBL" id="KL142412">
    <property type="protein sequence ID" value="KDR67807.1"/>
    <property type="molecule type" value="Genomic_DNA"/>
</dbReference>
<proteinExistence type="predicted"/>
<name>A0A067SCU9_GALM3</name>
<feature type="region of interest" description="Disordered" evidence="1">
    <location>
        <begin position="376"/>
        <end position="415"/>
    </location>
</feature>
<evidence type="ECO:0000313" key="2">
    <source>
        <dbReference type="EMBL" id="KDR67807.1"/>
    </source>
</evidence>
<dbReference type="HOGENOM" id="CLU_041568_0_0_1"/>
<organism evidence="2 3">
    <name type="scientific">Galerina marginata (strain CBS 339.88)</name>
    <dbReference type="NCBI Taxonomy" id="685588"/>
    <lineage>
        <taxon>Eukaryota</taxon>
        <taxon>Fungi</taxon>
        <taxon>Dikarya</taxon>
        <taxon>Basidiomycota</taxon>
        <taxon>Agaricomycotina</taxon>
        <taxon>Agaricomycetes</taxon>
        <taxon>Agaricomycetidae</taxon>
        <taxon>Agaricales</taxon>
        <taxon>Agaricineae</taxon>
        <taxon>Strophariaceae</taxon>
        <taxon>Galerina</taxon>
    </lineage>
</organism>
<feature type="region of interest" description="Disordered" evidence="1">
    <location>
        <begin position="307"/>
        <end position="331"/>
    </location>
</feature>
<feature type="region of interest" description="Disordered" evidence="1">
    <location>
        <begin position="340"/>
        <end position="359"/>
    </location>
</feature>
<feature type="compositionally biased region" description="Basic residues" evidence="1">
    <location>
        <begin position="132"/>
        <end position="142"/>
    </location>
</feature>
<feature type="compositionally biased region" description="Polar residues" evidence="1">
    <location>
        <begin position="1"/>
        <end position="11"/>
    </location>
</feature>
<reference evidence="3" key="1">
    <citation type="journal article" date="2014" name="Proc. Natl. Acad. Sci. U.S.A.">
        <title>Extensive sampling of basidiomycete genomes demonstrates inadequacy of the white-rot/brown-rot paradigm for wood decay fungi.</title>
        <authorList>
            <person name="Riley R."/>
            <person name="Salamov A.A."/>
            <person name="Brown D.W."/>
            <person name="Nagy L.G."/>
            <person name="Floudas D."/>
            <person name="Held B.W."/>
            <person name="Levasseur A."/>
            <person name="Lombard V."/>
            <person name="Morin E."/>
            <person name="Otillar R."/>
            <person name="Lindquist E.A."/>
            <person name="Sun H."/>
            <person name="LaButti K.M."/>
            <person name="Schmutz J."/>
            <person name="Jabbour D."/>
            <person name="Luo H."/>
            <person name="Baker S.E."/>
            <person name="Pisabarro A.G."/>
            <person name="Walton J.D."/>
            <person name="Blanchette R.A."/>
            <person name="Henrissat B."/>
            <person name="Martin F."/>
            <person name="Cullen D."/>
            <person name="Hibbett D.S."/>
            <person name="Grigoriev I.V."/>
        </authorList>
    </citation>
    <scope>NUCLEOTIDE SEQUENCE [LARGE SCALE GENOMIC DNA]</scope>
    <source>
        <strain evidence="3">CBS 339.88</strain>
    </source>
</reference>
<feature type="compositionally biased region" description="Polar residues" evidence="1">
    <location>
        <begin position="383"/>
        <end position="406"/>
    </location>
</feature>
<dbReference type="AlphaFoldDB" id="A0A067SCU9"/>
<feature type="region of interest" description="Disordered" evidence="1">
    <location>
        <begin position="44"/>
        <end position="65"/>
    </location>
</feature>